<proteinExistence type="predicted"/>
<sequence>MVVEKLIDHWTPSVLFSDPIVGSEFISERRGGADISASSCTLWRSLTQEDLSSYRKLTKKGGFLHRVWRAVKRITCGCCRLAGARPSLD</sequence>
<gene>
    <name evidence="1" type="ORF">J4Q44_G00103830</name>
</gene>
<reference evidence="1 2" key="1">
    <citation type="submission" date="2021-04" db="EMBL/GenBank/DDBJ databases">
        <authorList>
            <person name="De Guttry C."/>
            <person name="Zahm M."/>
            <person name="Klopp C."/>
            <person name="Cabau C."/>
            <person name="Louis A."/>
            <person name="Berthelot C."/>
            <person name="Parey E."/>
            <person name="Roest Crollius H."/>
            <person name="Montfort J."/>
            <person name="Robinson-Rechavi M."/>
            <person name="Bucao C."/>
            <person name="Bouchez O."/>
            <person name="Gislard M."/>
            <person name="Lluch J."/>
            <person name="Milhes M."/>
            <person name="Lampietro C."/>
            <person name="Lopez Roques C."/>
            <person name="Donnadieu C."/>
            <person name="Braasch I."/>
            <person name="Desvignes T."/>
            <person name="Postlethwait J."/>
            <person name="Bobe J."/>
            <person name="Wedekind C."/>
            <person name="Guiguen Y."/>
        </authorList>
    </citation>
    <scope>NUCLEOTIDE SEQUENCE [LARGE SCALE GENOMIC DNA]</scope>
    <source>
        <strain evidence="1">Cs_M1</strain>
        <tissue evidence="1">Blood</tissue>
    </source>
</reference>
<evidence type="ECO:0000313" key="2">
    <source>
        <dbReference type="Proteomes" id="UP001356427"/>
    </source>
</evidence>
<comment type="caution">
    <text evidence="1">The sequence shown here is derived from an EMBL/GenBank/DDBJ whole genome shotgun (WGS) entry which is preliminary data.</text>
</comment>
<evidence type="ECO:0000313" key="1">
    <source>
        <dbReference type="EMBL" id="KAK6319172.1"/>
    </source>
</evidence>
<organism evidence="1 2">
    <name type="scientific">Coregonus suidteri</name>
    <dbReference type="NCBI Taxonomy" id="861788"/>
    <lineage>
        <taxon>Eukaryota</taxon>
        <taxon>Metazoa</taxon>
        <taxon>Chordata</taxon>
        <taxon>Craniata</taxon>
        <taxon>Vertebrata</taxon>
        <taxon>Euteleostomi</taxon>
        <taxon>Actinopterygii</taxon>
        <taxon>Neopterygii</taxon>
        <taxon>Teleostei</taxon>
        <taxon>Protacanthopterygii</taxon>
        <taxon>Salmoniformes</taxon>
        <taxon>Salmonidae</taxon>
        <taxon>Coregoninae</taxon>
        <taxon>Coregonus</taxon>
    </lineage>
</organism>
<dbReference type="Proteomes" id="UP001356427">
    <property type="component" value="Unassembled WGS sequence"/>
</dbReference>
<accession>A0AAN8M165</accession>
<dbReference type="EMBL" id="JAGTTL010000008">
    <property type="protein sequence ID" value="KAK6319172.1"/>
    <property type="molecule type" value="Genomic_DNA"/>
</dbReference>
<dbReference type="AlphaFoldDB" id="A0AAN8M165"/>
<name>A0AAN8M165_9TELE</name>
<keyword evidence="2" id="KW-1185">Reference proteome</keyword>
<protein>
    <submittedName>
        <fullName evidence="1">Uncharacterized protein</fullName>
    </submittedName>
</protein>